<name>A0A857DJB6_9FIRM</name>
<feature type="region of interest" description="Disordered" evidence="1">
    <location>
        <begin position="1"/>
        <end position="29"/>
    </location>
</feature>
<feature type="compositionally biased region" description="Low complexity" evidence="1">
    <location>
        <begin position="20"/>
        <end position="29"/>
    </location>
</feature>
<reference evidence="2 3" key="1">
    <citation type="submission" date="2019-12" db="EMBL/GenBank/DDBJ databases">
        <title>Sequence classification of anaerobic respiratory reductive dehalogenases: First we see many, then we see few.</title>
        <authorList>
            <person name="Molenda O."/>
            <person name="Puentes Jacome L.A."/>
            <person name="Cao X."/>
            <person name="Nesbo C.L."/>
            <person name="Tang S."/>
            <person name="Morson N."/>
            <person name="Patron J."/>
            <person name="Lomheim L."/>
            <person name="Wishart D.S."/>
            <person name="Edwards E.A."/>
        </authorList>
    </citation>
    <scope>NUCLEOTIDE SEQUENCE [LARGE SCALE GENOMIC DNA]</scope>
    <source>
        <strain evidence="2 3">12DCA</strain>
    </source>
</reference>
<evidence type="ECO:0000313" key="2">
    <source>
        <dbReference type="EMBL" id="QHA00801.1"/>
    </source>
</evidence>
<accession>A0A857DJB6</accession>
<organism evidence="2 3">
    <name type="scientific">Dehalobacter restrictus</name>
    <dbReference type="NCBI Taxonomy" id="55583"/>
    <lineage>
        <taxon>Bacteria</taxon>
        <taxon>Bacillati</taxon>
        <taxon>Bacillota</taxon>
        <taxon>Clostridia</taxon>
        <taxon>Eubacteriales</taxon>
        <taxon>Desulfitobacteriaceae</taxon>
        <taxon>Dehalobacter</taxon>
    </lineage>
</organism>
<sequence>MKKDEKVSSSESTAGGGNSAGQSGSSSQINSEATKVLLRTVYSQLGTVYANVKTVQEKQIVGSMMTVVNNLIQNPSSPYRDQAGRVIAEYNKLTAEEKKVI</sequence>
<dbReference type="Proteomes" id="UP000430508">
    <property type="component" value="Chromosome"/>
</dbReference>
<dbReference type="AlphaFoldDB" id="A0A857DJB6"/>
<dbReference type="RefSeq" id="WP_019226471.1">
    <property type="nucleotide sequence ID" value="NZ_CP046996.1"/>
</dbReference>
<evidence type="ECO:0000313" key="3">
    <source>
        <dbReference type="Proteomes" id="UP000430508"/>
    </source>
</evidence>
<gene>
    <name evidence="2" type="ORF">GQ588_09220</name>
</gene>
<dbReference type="EMBL" id="CP046996">
    <property type="protein sequence ID" value="QHA00801.1"/>
    <property type="molecule type" value="Genomic_DNA"/>
</dbReference>
<evidence type="ECO:0000256" key="1">
    <source>
        <dbReference type="SAM" id="MobiDB-lite"/>
    </source>
</evidence>
<proteinExistence type="predicted"/>
<protein>
    <submittedName>
        <fullName evidence="2">Uncharacterized protein</fullName>
    </submittedName>
</protein>